<feature type="signal peptide" evidence="7">
    <location>
        <begin position="1"/>
        <end position="21"/>
    </location>
</feature>
<dbReference type="PROSITE" id="PS00136">
    <property type="entry name" value="SUBTILASE_ASP"/>
    <property type="match status" value="1"/>
</dbReference>
<dbReference type="PANTHER" id="PTHR43399:SF4">
    <property type="entry name" value="CELL WALL-ASSOCIATED PROTEASE"/>
    <property type="match status" value="1"/>
</dbReference>
<name>A0AAX4HQR7_9BACT</name>
<dbReference type="Gene3D" id="3.40.50.200">
    <property type="entry name" value="Peptidase S8/S53 domain"/>
    <property type="match status" value="2"/>
</dbReference>
<evidence type="ECO:0000256" key="3">
    <source>
        <dbReference type="ARBA" id="ARBA00022801"/>
    </source>
</evidence>
<evidence type="ECO:0000313" key="10">
    <source>
        <dbReference type="Proteomes" id="UP001324634"/>
    </source>
</evidence>
<keyword evidence="4 5" id="KW-0720">Serine protease</keyword>
<comment type="similarity">
    <text evidence="1 5 6">Belongs to the peptidase S8 family.</text>
</comment>
<dbReference type="InterPro" id="IPR034080">
    <property type="entry name" value="Protease_P7-like_dom"/>
</dbReference>
<evidence type="ECO:0000256" key="2">
    <source>
        <dbReference type="ARBA" id="ARBA00022670"/>
    </source>
</evidence>
<dbReference type="InterPro" id="IPR036852">
    <property type="entry name" value="Peptidase_S8/S53_dom_sf"/>
</dbReference>
<keyword evidence="10" id="KW-1185">Reference proteome</keyword>
<evidence type="ECO:0000256" key="7">
    <source>
        <dbReference type="SAM" id="SignalP"/>
    </source>
</evidence>
<dbReference type="RefSeq" id="WP_321396638.1">
    <property type="nucleotide sequence ID" value="NZ_CP139487.1"/>
</dbReference>
<sequence>MMSKTALLALALPLSITAAFARVQVIPKAEQDIKLFKQNQSQYVLKNAKGTILQTSAKSLLSVRPENWFNLSPAEGAEGVGTEETYRQFGVAQSEDIIVAVIDSGVDVNHEDLQGKIWINKGEIANDGIDNDGNGYVDDVFGWNFIGGSNGMAKMVEDSSLANGIRLVKGNPAAQTDADSLEVTRELVRMKKLKARTEELGETLTPAQQAHLEKIQAIVTENLEAAKGVVATYTTRLNSYKEAEAVLKSVGVTTMTLEAVRAVQSEDEAVVKAKSVMITLLANGQNEARLNRVLEYYGDQIKYYYNEDFNPRSIVGDNYSDMNERIYGNNDVIGPDSSHGTHVSGSIAAVRDNNLGIKGVATNVKIMAVRVVPNGDERDKDVANGIRYAVDNGARVINMSFGKMYSPFKKVVDEAVRYAESKGVLLVHAAGNDNKNNDVTPSFPQRTYSKEGRDFNNWLEIGASSFEKGLTLPADFSNYGKKTVDLFAPGVDILSTTPDNTYDTYSGTSMASPTAAGVATLLLSYDPSMDADAVKALMIDTSRRYPNLKVNLPGTETPVLFSTLSTYGTILDVLSATKSLK</sequence>
<evidence type="ECO:0000259" key="8">
    <source>
        <dbReference type="Pfam" id="PF00082"/>
    </source>
</evidence>
<dbReference type="CDD" id="cd07483">
    <property type="entry name" value="Peptidases_S8_Subtilisin_Novo-like"/>
    <property type="match status" value="1"/>
</dbReference>
<feature type="domain" description="Peptidase S8/S53" evidence="8">
    <location>
        <begin position="95"/>
        <end position="545"/>
    </location>
</feature>
<dbReference type="InterPro" id="IPR015500">
    <property type="entry name" value="Peptidase_S8_subtilisin-rel"/>
</dbReference>
<dbReference type="Pfam" id="PF00082">
    <property type="entry name" value="Peptidase_S8"/>
    <property type="match status" value="1"/>
</dbReference>
<proteinExistence type="inferred from homology"/>
<organism evidence="9 10">
    <name type="scientific">Peredibacter starrii</name>
    <dbReference type="NCBI Taxonomy" id="28202"/>
    <lineage>
        <taxon>Bacteria</taxon>
        <taxon>Pseudomonadati</taxon>
        <taxon>Bdellovibrionota</taxon>
        <taxon>Bacteriovoracia</taxon>
        <taxon>Bacteriovoracales</taxon>
        <taxon>Bacteriovoracaceae</taxon>
        <taxon>Peredibacter</taxon>
    </lineage>
</organism>
<dbReference type="GO" id="GO:0006508">
    <property type="term" value="P:proteolysis"/>
    <property type="evidence" value="ECO:0007669"/>
    <property type="project" value="UniProtKB-KW"/>
</dbReference>
<dbReference type="InterPro" id="IPR000209">
    <property type="entry name" value="Peptidase_S8/S53_dom"/>
</dbReference>
<dbReference type="Proteomes" id="UP001324634">
    <property type="component" value="Chromosome"/>
</dbReference>
<evidence type="ECO:0000256" key="6">
    <source>
        <dbReference type="RuleBase" id="RU003355"/>
    </source>
</evidence>
<reference evidence="9 10" key="1">
    <citation type="submission" date="2023-11" db="EMBL/GenBank/DDBJ databases">
        <title>Peredibacter starrii A3.12.</title>
        <authorList>
            <person name="Mitchell R.J."/>
        </authorList>
    </citation>
    <scope>NUCLEOTIDE SEQUENCE [LARGE SCALE GENOMIC DNA]</scope>
    <source>
        <strain evidence="9 10">A3.12</strain>
    </source>
</reference>
<dbReference type="InterPro" id="IPR051048">
    <property type="entry name" value="Peptidase_S8/S53_subtilisin"/>
</dbReference>
<dbReference type="KEGG" id="psti:SOO65_02890"/>
<protein>
    <submittedName>
        <fullName evidence="9">S8 family serine peptidase</fullName>
    </submittedName>
</protein>
<accession>A0AAX4HQR7</accession>
<keyword evidence="3 5" id="KW-0378">Hydrolase</keyword>
<dbReference type="InterPro" id="IPR023828">
    <property type="entry name" value="Peptidase_S8_Ser-AS"/>
</dbReference>
<evidence type="ECO:0000256" key="1">
    <source>
        <dbReference type="ARBA" id="ARBA00011073"/>
    </source>
</evidence>
<dbReference type="PROSITE" id="PS00137">
    <property type="entry name" value="SUBTILASE_HIS"/>
    <property type="match status" value="1"/>
</dbReference>
<dbReference type="SUPFAM" id="SSF52743">
    <property type="entry name" value="Subtilisin-like"/>
    <property type="match status" value="1"/>
</dbReference>
<feature type="active site" description="Charge relay system" evidence="5">
    <location>
        <position position="339"/>
    </location>
</feature>
<dbReference type="PANTHER" id="PTHR43399">
    <property type="entry name" value="SUBTILISIN-RELATED"/>
    <property type="match status" value="1"/>
</dbReference>
<dbReference type="InterPro" id="IPR023827">
    <property type="entry name" value="Peptidase_S8_Asp-AS"/>
</dbReference>
<dbReference type="InterPro" id="IPR022398">
    <property type="entry name" value="Peptidase_S8_His-AS"/>
</dbReference>
<dbReference type="AlphaFoldDB" id="A0AAX4HQR7"/>
<dbReference type="GO" id="GO:0004252">
    <property type="term" value="F:serine-type endopeptidase activity"/>
    <property type="evidence" value="ECO:0007669"/>
    <property type="project" value="UniProtKB-UniRule"/>
</dbReference>
<feature type="active site" description="Charge relay system" evidence="5">
    <location>
        <position position="509"/>
    </location>
</feature>
<keyword evidence="7" id="KW-0732">Signal</keyword>
<dbReference type="PROSITE" id="PS00138">
    <property type="entry name" value="SUBTILASE_SER"/>
    <property type="match status" value="1"/>
</dbReference>
<feature type="chain" id="PRO_5043802806" evidence="7">
    <location>
        <begin position="22"/>
        <end position="581"/>
    </location>
</feature>
<evidence type="ECO:0000313" key="9">
    <source>
        <dbReference type="EMBL" id="WPU65683.1"/>
    </source>
</evidence>
<gene>
    <name evidence="9" type="ORF">SOO65_02890</name>
</gene>
<feature type="active site" description="Charge relay system" evidence="5">
    <location>
        <position position="103"/>
    </location>
</feature>
<evidence type="ECO:0000256" key="5">
    <source>
        <dbReference type="PROSITE-ProRule" id="PRU01240"/>
    </source>
</evidence>
<dbReference type="PROSITE" id="PS51892">
    <property type="entry name" value="SUBTILASE"/>
    <property type="match status" value="1"/>
</dbReference>
<dbReference type="EMBL" id="CP139487">
    <property type="protein sequence ID" value="WPU65683.1"/>
    <property type="molecule type" value="Genomic_DNA"/>
</dbReference>
<dbReference type="PRINTS" id="PR00723">
    <property type="entry name" value="SUBTILISIN"/>
</dbReference>
<evidence type="ECO:0000256" key="4">
    <source>
        <dbReference type="ARBA" id="ARBA00022825"/>
    </source>
</evidence>
<keyword evidence="2 5" id="KW-0645">Protease</keyword>